<gene>
    <name evidence="1" type="ORF">S12H4_63058</name>
</gene>
<feature type="non-terminal residue" evidence="1">
    <location>
        <position position="55"/>
    </location>
</feature>
<dbReference type="EMBL" id="BARW01042647">
    <property type="protein sequence ID" value="GAJ16302.1"/>
    <property type="molecule type" value="Genomic_DNA"/>
</dbReference>
<protein>
    <submittedName>
        <fullName evidence="1">Uncharacterized protein</fullName>
    </submittedName>
</protein>
<accession>X1VER7</accession>
<organism evidence="1">
    <name type="scientific">marine sediment metagenome</name>
    <dbReference type="NCBI Taxonomy" id="412755"/>
    <lineage>
        <taxon>unclassified sequences</taxon>
        <taxon>metagenomes</taxon>
        <taxon>ecological metagenomes</taxon>
    </lineage>
</organism>
<reference evidence="1" key="1">
    <citation type="journal article" date="2014" name="Front. Microbiol.">
        <title>High frequency of phylogenetically diverse reductive dehalogenase-homologous genes in deep subseafloor sedimentary metagenomes.</title>
        <authorList>
            <person name="Kawai M."/>
            <person name="Futagami T."/>
            <person name="Toyoda A."/>
            <person name="Takaki Y."/>
            <person name="Nishi S."/>
            <person name="Hori S."/>
            <person name="Arai W."/>
            <person name="Tsubouchi T."/>
            <person name="Morono Y."/>
            <person name="Uchiyama I."/>
            <person name="Ito T."/>
            <person name="Fujiyama A."/>
            <person name="Inagaki F."/>
            <person name="Takami H."/>
        </authorList>
    </citation>
    <scope>NUCLEOTIDE SEQUENCE</scope>
    <source>
        <strain evidence="1">Expedition CK06-06</strain>
    </source>
</reference>
<dbReference type="AlphaFoldDB" id="X1VER7"/>
<comment type="caution">
    <text evidence="1">The sequence shown here is derived from an EMBL/GenBank/DDBJ whole genome shotgun (WGS) entry which is preliminary data.</text>
</comment>
<name>X1VER7_9ZZZZ</name>
<sequence length="55" mass="6286">MCAIASLTLYLVSNSLSGTRRRGYILEDKDGKSIKLDLEHLVSDLLREYYFATFV</sequence>
<evidence type="ECO:0000313" key="1">
    <source>
        <dbReference type="EMBL" id="GAJ16302.1"/>
    </source>
</evidence>
<proteinExistence type="predicted"/>